<evidence type="ECO:0000256" key="2">
    <source>
        <dbReference type="ARBA" id="ARBA00022553"/>
    </source>
</evidence>
<dbReference type="RefSeq" id="XP_007525002.2">
    <property type="nucleotide sequence ID" value="XM_007524940.3"/>
</dbReference>
<dbReference type="InParanoid" id="A0A1S2ZV07"/>
<dbReference type="GO" id="GO:0005768">
    <property type="term" value="C:endosome"/>
    <property type="evidence" value="ECO:0007669"/>
    <property type="project" value="TreeGrafter"/>
</dbReference>
<dbReference type="CTD" id="148022"/>
<accession>A0A1S2ZV07</accession>
<dbReference type="OrthoDB" id="9906976at2759"/>
<dbReference type="FunCoup" id="A0A1S2ZV07">
    <property type="interactions" value="380"/>
</dbReference>
<keyword evidence="6" id="KW-0496">Mitochondrion</keyword>
<dbReference type="AlphaFoldDB" id="A0A1S2ZV07"/>
<dbReference type="GeneID" id="103115189"/>
<dbReference type="Gene3D" id="1.25.40.780">
    <property type="match status" value="1"/>
</dbReference>
<feature type="compositionally biased region" description="Pro residues" evidence="7">
    <location>
        <begin position="544"/>
        <end position="594"/>
    </location>
</feature>
<comment type="function">
    <text evidence="6">Involved in innate immunity against invading pathogens. Adapter used by TLR3, TLR4 (through TICAM2) and TLR5 to mediate NF-kappa-B and interferon-regulatory factor (IRF) activation, and to induce apoptosis. Ligand binding to these receptors results in TRIF recruitment through its TIR domain. Distinct protein-interaction motifs allow recruitment of the effector proteins TBK1, TRAF6 and RIPK1, which in turn, lead to the activation of transcription factors IRF3 and IRF7, NF-kappa-B and FADD respectively. Phosphorylation by TBK1 on the pLxIS motif leads to recruitment and subsequent activation of the transcription factor IRF3 to induce expression of type I interferon and exert a potent immunity against invading pathogens. Component of a multi-helicase-TICAM1 complex that acts as a cytoplasmic sensor of viral double-stranded RNA (dsRNA) and plays a role in the activation of a cascade of antiviral responses including the induction of pro-inflammatory cytokines.</text>
</comment>
<evidence type="ECO:0000256" key="4">
    <source>
        <dbReference type="ARBA" id="ARBA00022859"/>
    </source>
</evidence>
<dbReference type="GO" id="GO:0005739">
    <property type="term" value="C:mitochondrion"/>
    <property type="evidence" value="ECO:0007669"/>
    <property type="project" value="UniProtKB-SubCell"/>
</dbReference>
<dbReference type="GO" id="GO:0043123">
    <property type="term" value="P:positive regulation of canonical NF-kappaB signal transduction"/>
    <property type="evidence" value="ECO:0007669"/>
    <property type="project" value="TreeGrafter"/>
</dbReference>
<keyword evidence="6" id="KW-0968">Cytoplasmic vesicle</keyword>
<feature type="region of interest" description="Disordered" evidence="7">
    <location>
        <begin position="228"/>
        <end position="314"/>
    </location>
</feature>
<dbReference type="GO" id="GO:0032481">
    <property type="term" value="P:positive regulation of type I interferon production"/>
    <property type="evidence" value="ECO:0007669"/>
    <property type="project" value="TreeGrafter"/>
</dbReference>
<proteinExistence type="predicted"/>
<keyword evidence="4 6" id="KW-0391">Immunity</keyword>
<dbReference type="eggNOG" id="ENOG502RXF3">
    <property type="taxonomic scope" value="Eukaryota"/>
</dbReference>
<keyword evidence="5 6" id="KW-0395">Inflammatory response</keyword>
<comment type="subunit">
    <text evidence="6">Homodimer. Found in a multi-helicase-TICAM1 complex at least composed of DHX36, DDX1, DDX21 and TICAM1.</text>
</comment>
<evidence type="ECO:0000256" key="5">
    <source>
        <dbReference type="ARBA" id="ARBA00023198"/>
    </source>
</evidence>
<evidence type="ECO:0000256" key="7">
    <source>
        <dbReference type="SAM" id="MobiDB-lite"/>
    </source>
</evidence>
<dbReference type="PROSITE" id="PS50104">
    <property type="entry name" value="TIR"/>
    <property type="match status" value="1"/>
</dbReference>
<dbReference type="InterPro" id="IPR040886">
    <property type="entry name" value="TRIF_N"/>
</dbReference>
<dbReference type="GO" id="GO:0051607">
    <property type="term" value="P:defense response to virus"/>
    <property type="evidence" value="ECO:0007669"/>
    <property type="project" value="UniProtKB-UniRule"/>
</dbReference>
<dbReference type="PANTHER" id="PTHR47230:SF1">
    <property type="entry name" value="TIR DOMAIN-CONTAINING ADAPTER MOLECULE 1"/>
    <property type="match status" value="1"/>
</dbReference>
<dbReference type="GO" id="GO:0006915">
    <property type="term" value="P:apoptotic process"/>
    <property type="evidence" value="ECO:0007669"/>
    <property type="project" value="UniProtKB-KW"/>
</dbReference>
<dbReference type="GO" id="GO:0035666">
    <property type="term" value="P:TRIF-dependent toll-like receptor signaling pathway"/>
    <property type="evidence" value="ECO:0007669"/>
    <property type="project" value="InterPro"/>
</dbReference>
<name>A0A1S2ZV07_ERIEU</name>
<keyword evidence="6" id="KW-0053">Apoptosis</keyword>
<evidence type="ECO:0000313" key="10">
    <source>
        <dbReference type="RefSeq" id="XP_007525002.2"/>
    </source>
</evidence>
<keyword evidence="9" id="KW-1185">Reference proteome</keyword>
<dbReference type="Gene3D" id="3.40.50.10140">
    <property type="entry name" value="Toll/interleukin-1 receptor homology (TIR) domain"/>
    <property type="match status" value="1"/>
</dbReference>
<comment type="domain">
    <text evidence="6">The N-terminal region is essential for activation of the IFNB promoter activity.</text>
</comment>
<comment type="subcellular location">
    <subcellularLocation>
        <location evidence="6">Cytoplasmic vesicle</location>
        <location evidence="6">Autophagosome</location>
    </subcellularLocation>
    <subcellularLocation>
        <location evidence="6">Cytoplasm</location>
        <location evidence="6">Cytosol</location>
    </subcellularLocation>
    <subcellularLocation>
        <location evidence="6">Mitochondrion</location>
    </subcellularLocation>
</comment>
<dbReference type="PANTHER" id="PTHR47230">
    <property type="entry name" value="TIR DOMAIN-CONTAINING ADAPTER MOLECULE 1"/>
    <property type="match status" value="1"/>
</dbReference>
<dbReference type="InterPro" id="IPR035897">
    <property type="entry name" value="Toll_tir_struct_dom_sf"/>
</dbReference>
<dbReference type="GO" id="GO:0005776">
    <property type="term" value="C:autophagosome"/>
    <property type="evidence" value="ECO:0007669"/>
    <property type="project" value="UniProtKB-SubCell"/>
</dbReference>
<evidence type="ECO:0000259" key="8">
    <source>
        <dbReference type="PROSITE" id="PS50104"/>
    </source>
</evidence>
<feature type="compositionally biased region" description="Basic and acidic residues" evidence="7">
    <location>
        <begin position="160"/>
        <end position="171"/>
    </location>
</feature>
<feature type="domain" description="TIR" evidence="8">
    <location>
        <begin position="334"/>
        <end position="473"/>
    </location>
</feature>
<keyword evidence="3 6" id="KW-0399">Innate immunity</keyword>
<dbReference type="GO" id="GO:0035591">
    <property type="term" value="F:signaling adaptor activity"/>
    <property type="evidence" value="ECO:0007669"/>
    <property type="project" value="TreeGrafter"/>
</dbReference>
<dbReference type="Pfam" id="PF12721">
    <property type="entry name" value="RHIM"/>
    <property type="match status" value="1"/>
</dbReference>
<feature type="region of interest" description="Disordered" evidence="7">
    <location>
        <begin position="526"/>
        <end position="600"/>
    </location>
</feature>
<feature type="region of interest" description="Disordered" evidence="7">
    <location>
        <begin position="160"/>
        <end position="208"/>
    </location>
</feature>
<feature type="compositionally biased region" description="Pro residues" evidence="7">
    <location>
        <begin position="264"/>
        <end position="296"/>
    </location>
</feature>
<dbReference type="GO" id="GO:0006954">
    <property type="term" value="P:inflammatory response"/>
    <property type="evidence" value="ECO:0007669"/>
    <property type="project" value="UniProtKB-KW"/>
</dbReference>
<feature type="region of interest" description="Disordered" evidence="7">
    <location>
        <begin position="1"/>
        <end position="36"/>
    </location>
</feature>
<dbReference type="InterPro" id="IPR046946">
    <property type="entry name" value="TCAM1/2"/>
</dbReference>
<sequence>MSPELGPAAPCPALRKGGAPDHASPPPHTPMASLPPSLEGAWELLGAAGEGRLTGLLHSLETGLRGSPGAPLLHAMVLLSLGRGSEARARLDALGKDPVAQLVARRWAGGDGSAVPEEDPPNVSWAVAQIYNLLAREKLCPASAREHSLQAALQDCTSSEDRRLRQSESHLESFQPLCSEPEAHPGPRSLPRPIEGHPSGWSRGRTLLSAGSPASLASHLEISQSPTLAFQGAPRSPPGPSKLCAAPLASSGLEPAPTGHQEPGHPPPTKPAPRIPEPAPEAPENPGPAQAPTPSRPKPEDTPGASPPTLLPPRVPLSPSPWSWGATPSLEPPRFYNFVVLHAPEDEEAALRVRQRLEDLGVPDGATFCEDFEVAGRGALRCLQDALEHAAFTLPLLTPRFSCGLSLHQLNQALLCSLTRPGWGDSVVPFLPRDGCPSRLGPDAARLLAGTVWLDERSPVFERKVARTFRPQRLRARQEQWERERGQRTRALNAGVSGYLGSLQTWPGQLEQLQALWAAGLTLGTSPEPHLQPPASGIPLSPGQQPPGTPLSPGQQPPGTPLSPGQQPPGTPLSPGQQPPGTPLSPGQQPPGTPLSPGQQPLIIHHAQMVQLGLYNHMWNQGGAWGPEDRPPQAEGP</sequence>
<dbReference type="GO" id="GO:0045087">
    <property type="term" value="P:innate immune response"/>
    <property type="evidence" value="ECO:0007669"/>
    <property type="project" value="UniProtKB-UniRule"/>
</dbReference>
<keyword evidence="1 6" id="KW-0963">Cytoplasm</keyword>
<evidence type="ECO:0000256" key="3">
    <source>
        <dbReference type="ARBA" id="ARBA00022588"/>
    </source>
</evidence>
<feature type="compositionally biased region" description="Pro residues" evidence="7">
    <location>
        <begin position="305"/>
        <end position="314"/>
    </location>
</feature>
<dbReference type="Pfam" id="PF17798">
    <property type="entry name" value="TRIF-NTD"/>
    <property type="match status" value="1"/>
</dbReference>
<keyword evidence="2" id="KW-0597">Phosphoprotein</keyword>
<dbReference type="InterPro" id="IPR000157">
    <property type="entry name" value="TIR_dom"/>
</dbReference>
<reference evidence="10" key="1">
    <citation type="submission" date="2025-08" db="UniProtKB">
        <authorList>
            <consortium name="RefSeq"/>
        </authorList>
    </citation>
    <scope>IDENTIFICATION</scope>
</reference>
<evidence type="ECO:0000256" key="1">
    <source>
        <dbReference type="ARBA" id="ARBA00022490"/>
    </source>
</evidence>
<dbReference type="GO" id="GO:0043330">
    <property type="term" value="P:response to exogenous dsRNA"/>
    <property type="evidence" value="ECO:0007669"/>
    <property type="project" value="UniProtKB-UniRule"/>
</dbReference>
<protein>
    <recommendedName>
        <fullName evidence="6">TIR domain-containing adapter molecule 1</fullName>
        <shortName evidence="6">TICAM-1</shortName>
    </recommendedName>
</protein>
<organism evidence="9 10">
    <name type="scientific">Erinaceus europaeus</name>
    <name type="common">Western European hedgehog</name>
    <dbReference type="NCBI Taxonomy" id="9365"/>
    <lineage>
        <taxon>Eukaryota</taxon>
        <taxon>Metazoa</taxon>
        <taxon>Chordata</taxon>
        <taxon>Craniata</taxon>
        <taxon>Vertebrata</taxon>
        <taxon>Euteleostomi</taxon>
        <taxon>Mammalia</taxon>
        <taxon>Eutheria</taxon>
        <taxon>Laurasiatheria</taxon>
        <taxon>Eulipotyphla</taxon>
        <taxon>Erinaceidae</taxon>
        <taxon>Erinaceinae</taxon>
        <taxon>Erinaceus</taxon>
    </lineage>
</organism>
<dbReference type="GO" id="GO:0005829">
    <property type="term" value="C:cytosol"/>
    <property type="evidence" value="ECO:0007669"/>
    <property type="project" value="UniProtKB-SubCell"/>
</dbReference>
<evidence type="ECO:0000313" key="9">
    <source>
        <dbReference type="Proteomes" id="UP001652624"/>
    </source>
</evidence>
<evidence type="ECO:0000256" key="6">
    <source>
        <dbReference type="PIRNR" id="PIRNR037744"/>
    </source>
</evidence>
<gene>
    <name evidence="10" type="primary">TICAM1</name>
</gene>
<dbReference type="InterPro" id="IPR025735">
    <property type="entry name" value="RHIM"/>
</dbReference>
<dbReference type="Proteomes" id="UP001652624">
    <property type="component" value="Chromosome 23"/>
</dbReference>